<reference evidence="3" key="1">
    <citation type="journal article" date="2019" name="Int. J. Syst. Evol. Microbiol.">
        <title>The Global Catalogue of Microorganisms (GCM) 10K type strain sequencing project: providing services to taxonomists for standard genome sequencing and annotation.</title>
        <authorList>
            <consortium name="The Broad Institute Genomics Platform"/>
            <consortium name="The Broad Institute Genome Sequencing Center for Infectious Disease"/>
            <person name="Wu L."/>
            <person name="Ma J."/>
        </authorList>
    </citation>
    <scope>NUCLEOTIDE SEQUENCE [LARGE SCALE GENOMIC DNA]</scope>
    <source>
        <strain evidence="3">JCM 16902</strain>
    </source>
</reference>
<dbReference type="RefSeq" id="WP_231487052.1">
    <property type="nucleotide sequence ID" value="NZ_BAAAZO010000008.1"/>
</dbReference>
<dbReference type="Proteomes" id="UP001501074">
    <property type="component" value="Unassembled WGS sequence"/>
</dbReference>
<keyword evidence="3" id="KW-1185">Reference proteome</keyword>
<feature type="region of interest" description="Disordered" evidence="1">
    <location>
        <begin position="1"/>
        <end position="32"/>
    </location>
</feature>
<comment type="caution">
    <text evidence="2">The sequence shown here is derived from an EMBL/GenBank/DDBJ whole genome shotgun (WGS) entry which is preliminary data.</text>
</comment>
<sequence>MTEASPNRPADETPVTGRVLNPEPMAPVEPQEWQRPGWWTRVRTWFRSPKLPPQPQRHVPRSPALSFSSPSRGDAYDFSVRLRWIWTGGTWDGPTIARDVDRFKGEVWEDIAVAVRCILRTFPPDAAAEAESALNRRLAEITAQKQPSGTDLHWSIRAEVTPHEDVRQIQQQGWTHRLSWNAEQKLALVMVSDLKELTTNWRDLLKHVGIGTEEELAAMDTPPPFIARHLIRLATQSPHKAAEVVDLLAQDRDQRDERLLEAVTGAVNGLDSVNLLEYDVTYDSALRSLMAWAGLPVPPLPEVSGNGSER</sequence>
<organism evidence="2 3">
    <name type="scientific">Kineosporia mesophila</name>
    <dbReference type="NCBI Taxonomy" id="566012"/>
    <lineage>
        <taxon>Bacteria</taxon>
        <taxon>Bacillati</taxon>
        <taxon>Actinomycetota</taxon>
        <taxon>Actinomycetes</taxon>
        <taxon>Kineosporiales</taxon>
        <taxon>Kineosporiaceae</taxon>
        <taxon>Kineosporia</taxon>
    </lineage>
</organism>
<evidence type="ECO:0000256" key="1">
    <source>
        <dbReference type="SAM" id="MobiDB-lite"/>
    </source>
</evidence>
<accession>A0ABP6ZZT1</accession>
<evidence type="ECO:0000313" key="2">
    <source>
        <dbReference type="EMBL" id="GAA3621653.1"/>
    </source>
</evidence>
<gene>
    <name evidence="2" type="ORF">GCM10022223_43180</name>
</gene>
<protein>
    <submittedName>
        <fullName evidence="2">Uncharacterized protein</fullName>
    </submittedName>
</protein>
<proteinExistence type="predicted"/>
<dbReference type="EMBL" id="BAAAZO010000008">
    <property type="protein sequence ID" value="GAA3621653.1"/>
    <property type="molecule type" value="Genomic_DNA"/>
</dbReference>
<evidence type="ECO:0000313" key="3">
    <source>
        <dbReference type="Proteomes" id="UP001501074"/>
    </source>
</evidence>
<name>A0ABP6ZZT1_9ACTN</name>